<organism evidence="4 5">
    <name type="scientific">Lawsonia intracellularis (strain PHE/MN1-00)</name>
    <dbReference type="NCBI Taxonomy" id="363253"/>
    <lineage>
        <taxon>Bacteria</taxon>
        <taxon>Pseudomonadati</taxon>
        <taxon>Thermodesulfobacteriota</taxon>
        <taxon>Desulfovibrionia</taxon>
        <taxon>Desulfovibrionales</taxon>
        <taxon>Desulfovibrionaceae</taxon>
        <taxon>Lawsonia</taxon>
    </lineage>
</organism>
<evidence type="ECO:0000256" key="1">
    <source>
        <dbReference type="SAM" id="MobiDB-lite"/>
    </source>
</evidence>
<feature type="compositionally biased region" description="Low complexity" evidence="1">
    <location>
        <begin position="504"/>
        <end position="516"/>
    </location>
</feature>
<dbReference type="Gene3D" id="2.40.128.130">
    <property type="entry name" value="Autotransporter beta-domain"/>
    <property type="match status" value="1"/>
</dbReference>
<dbReference type="RefSeq" id="WP_011527356.1">
    <property type="nucleotide sequence ID" value="NC_008014.1"/>
</dbReference>
<name>Q1MNU4_LAWIP</name>
<dbReference type="InterPro" id="IPR036709">
    <property type="entry name" value="Autotransporte_beta_dom_sf"/>
</dbReference>
<evidence type="ECO:0000313" key="4">
    <source>
        <dbReference type="EMBL" id="CAJ53989.1"/>
    </source>
</evidence>
<keyword evidence="2" id="KW-0472">Membrane</keyword>
<feature type="compositionally biased region" description="Low complexity" evidence="1">
    <location>
        <begin position="1056"/>
        <end position="1073"/>
    </location>
</feature>
<feature type="compositionally biased region" description="Basic and acidic residues" evidence="1">
    <location>
        <begin position="1186"/>
        <end position="1198"/>
    </location>
</feature>
<keyword evidence="5" id="KW-1185">Reference proteome</keyword>
<evidence type="ECO:0000256" key="2">
    <source>
        <dbReference type="SAM" id="Phobius"/>
    </source>
</evidence>
<feature type="compositionally biased region" description="Low complexity" evidence="1">
    <location>
        <begin position="1218"/>
        <end position="1232"/>
    </location>
</feature>
<dbReference type="InterPro" id="IPR005546">
    <property type="entry name" value="Autotransporte_beta"/>
</dbReference>
<feature type="compositionally biased region" description="Polar residues" evidence="1">
    <location>
        <begin position="466"/>
        <end position="480"/>
    </location>
</feature>
<feature type="compositionally biased region" description="Polar residues" evidence="1">
    <location>
        <begin position="625"/>
        <end position="645"/>
    </location>
</feature>
<feature type="compositionally biased region" description="Polar residues" evidence="1">
    <location>
        <begin position="589"/>
        <end position="617"/>
    </location>
</feature>
<dbReference type="SMART" id="SM00869">
    <property type="entry name" value="Autotransporter"/>
    <property type="match status" value="1"/>
</dbReference>
<gene>
    <name evidence="4" type="ordered locus">LIC037</name>
</gene>
<feature type="compositionally biased region" description="Low complexity" evidence="1">
    <location>
        <begin position="771"/>
        <end position="795"/>
    </location>
</feature>
<feature type="compositionally biased region" description="Basic and acidic residues" evidence="1">
    <location>
        <begin position="531"/>
        <end position="541"/>
    </location>
</feature>
<protein>
    <recommendedName>
        <fullName evidence="3">Autotransporter domain-containing protein</fullName>
    </recommendedName>
</protein>
<feature type="compositionally biased region" description="Basic and acidic residues" evidence="1">
    <location>
        <begin position="716"/>
        <end position="727"/>
    </location>
</feature>
<feature type="compositionally biased region" description="Polar residues" evidence="1">
    <location>
        <begin position="1199"/>
        <end position="1208"/>
    </location>
</feature>
<feature type="compositionally biased region" description="Polar residues" evidence="1">
    <location>
        <begin position="542"/>
        <end position="579"/>
    </location>
</feature>
<dbReference type="Pfam" id="PF03797">
    <property type="entry name" value="Autotransporter"/>
    <property type="match status" value="1"/>
</dbReference>
<feature type="region of interest" description="Disordered" evidence="1">
    <location>
        <begin position="413"/>
        <end position="645"/>
    </location>
</feature>
<dbReference type="EMBL" id="AM180255">
    <property type="protein sequence ID" value="CAJ53989.1"/>
    <property type="molecule type" value="Genomic_DNA"/>
</dbReference>
<feature type="region of interest" description="Disordered" evidence="1">
    <location>
        <begin position="234"/>
        <end position="320"/>
    </location>
</feature>
<feature type="compositionally biased region" description="Polar residues" evidence="1">
    <location>
        <begin position="756"/>
        <end position="769"/>
    </location>
</feature>
<feature type="compositionally biased region" description="Low complexity" evidence="1">
    <location>
        <begin position="969"/>
        <end position="979"/>
    </location>
</feature>
<feature type="compositionally biased region" description="Basic residues" evidence="1">
    <location>
        <begin position="413"/>
        <end position="439"/>
    </location>
</feature>
<evidence type="ECO:0000313" key="5">
    <source>
        <dbReference type="Proteomes" id="UP000002430"/>
    </source>
</evidence>
<sequence>MKIKNKIIFISIVIISMSIMLLILSKYSITKLYSIDSYITKNEYTKLYYFLDKKFFYDAEYVKKQANDNKLLKKMYKGGDDRSILSKKYIALLETHESTFEQDINSQVNSVYMCPLKKNLNETPCSLPTAEIGNKKNDSEENHPTVEQIDDILQETEIEQTNDTLSKASPATNPKFATQKQQVVSILPSKHISLLKKIIKPSQHSSKNRPSSVAKAIIGIPGLPLYAVNLYGQRGDAPSGGDKKPSGTEGNNSSSDDEEKEEKNHSHYDSEINEQDKHTDKGEKSDLVGAVGGTSDNFTNLDGNKSDGSNGFEVLDLPSHNHSEPWQKLIVVDDESSHESHTENSTQKNESDNNAEPKPLKDLYELGEHYPPMFNQPKQDMSMGIIGPGDDLIRPLINFCEPQFQHYKYIHHHHHSHHQHRYHHQQQQHHHHPLHHHYKIGIPLLSPNKNKPGPLMNELPGRHLQTKNPSIDNGGNNNEQQKFDPYKRPSNNSIEDSKKENSHHSNSSKQSSLGLSWEKDFGQSSNRGKNKHLEEQNDGEHSNSSNVSIAPLMSHSSSTGQQNTSVENNQHSNGEQNPPSVGCEHRGPMSTSNHSSSCFVQLNKSGSDFNNESNQPSGPKKEIVQSINSSPESEHTPSNNSSNSSFEKYLHLCYSSVGNEASHSSGESSKNNGNTQEEHTLMPHNNSPPVSQSFYPKNDNESENEASSEYSSSEFSFEKERNFDHFSSENGNSLDGFEVVEHGPGNSAEVSPFKPTVQTGFKGTPSPTRTGLLLPPSSSDDSKSLEGSLKSGGDSNNDESSDWSSSNSFDLTSENKKIFLVQTGGHPHRPPKKNDTKQPHSEPSENPNGEDGGIQQNEPSYGENVLCFTKSSGSNHSHPSHRDHYNEHEQNPPDETEDHSAHHQSQSSLNDKSKSSSKSRSSSIGSNSGSSIILLNGSSSGDSLLEYPGPEDDEGDCLGRECKRKRNSDSNSESDYSCSFERLGNSSASWILRNHGGSHSSTKSNSSSSSSIIILEESSSEHYNNNRDSSYTDSNQGNNFNSYEEDTGHQSEDGGNKSSSSSSIQILSTSNDSIDWPNSRNNSESEYDGVNDGIAWPGSANNSGDEHNSDDGIDWPNPRNNSEPEHDDSDDGIAWPGSANNSEDEHNSDDEIDWPNPRNNSESEHDGSDDGIAWPGSANNSENGDDGSKSDSDSHPEGESNNNDTDGGNRSGNDELSDGYSNSSGSNGENSSLQYRRPVMLGAMPPARATPRRGNPSGANVRQVLSKTPKNLQATQAKRPPISSLDSYRNACKALTQAIHAIAQSSQQAMRSLALATTTGYPDTTKRFRIFGSASTKKPYPKKHQPYAVTVGVIANPFSAINLGVAYTYTQHTTKDFHISNTDALFEGSAAGKLQTNHISLITAWNPEGYGLTGFLEYAYGTGDATLIRKFAYDNLAFTAKGKTRTHTDGGTARIGYRFKVTETIAVTPYGELAAVRARWNNYSENKGKFPANISSTKELVREERLGIETRWQIVDNCQIYAWGAYISSKKKNGVGIEALLTIDDHTENMTVSKYSRKQSMGEIGAAIAIKPTEHFGISFNTSIRTKSNSKVGLDSQYIGTSIWYAF</sequence>
<feature type="compositionally biased region" description="Basic and acidic residues" evidence="1">
    <location>
        <begin position="261"/>
        <end position="286"/>
    </location>
</feature>
<feature type="region of interest" description="Disordered" evidence="1">
    <location>
        <begin position="333"/>
        <end position="359"/>
    </location>
</feature>
<feature type="compositionally biased region" description="Polar residues" evidence="1">
    <location>
        <begin position="683"/>
        <end position="695"/>
    </location>
</feature>
<feature type="compositionally biased region" description="Basic and acidic residues" evidence="1">
    <location>
        <begin position="1046"/>
        <end position="1055"/>
    </location>
</feature>
<feature type="compositionally biased region" description="Polar residues" evidence="1">
    <location>
        <begin position="294"/>
        <end position="309"/>
    </location>
</feature>
<feature type="compositionally biased region" description="Polar residues" evidence="1">
    <location>
        <begin position="658"/>
        <end position="675"/>
    </location>
</feature>
<dbReference type="SUPFAM" id="SSF103515">
    <property type="entry name" value="Autotransporter"/>
    <property type="match status" value="1"/>
</dbReference>
<dbReference type="KEGG" id="lip:LIC037"/>
<feature type="domain" description="Autotransporter" evidence="3">
    <location>
        <begin position="1327"/>
        <end position="1593"/>
    </location>
</feature>
<reference evidence="4 5" key="1">
    <citation type="submission" date="2005-11" db="EMBL/GenBank/DDBJ databases">
        <title>The complete genome sequence of Lawsonia intracellularis: the causative agent of proliferative enteropathy.</title>
        <authorList>
            <person name="Kaur K."/>
            <person name="Zhang Q."/>
            <person name="Beckler D."/>
            <person name="Munir S."/>
            <person name="Li L."/>
            <person name="Kinsley K."/>
            <person name="Herron L."/>
            <person name="Peterson A."/>
            <person name="May B."/>
            <person name="Singh S."/>
            <person name="Gebhart C."/>
            <person name="Kapur V."/>
        </authorList>
    </citation>
    <scope>NUCLEOTIDE SEQUENCE [LARGE SCALE GENOMIC DNA]</scope>
    <source>
        <strain evidence="4 5">PHE/MN1-00</strain>
        <plasmid evidence="5">pLaw3</plasmid>
    </source>
</reference>
<evidence type="ECO:0000259" key="3">
    <source>
        <dbReference type="SMART" id="SM00869"/>
    </source>
</evidence>
<keyword evidence="2" id="KW-1133">Transmembrane helix</keyword>
<accession>Q1MNU4</accession>
<feature type="transmembrane region" description="Helical" evidence="2">
    <location>
        <begin position="7"/>
        <end position="29"/>
    </location>
</feature>
<geneLocation type="plasmid" evidence="5">
    <name>pLaw3</name>
</geneLocation>
<keyword evidence="4" id="KW-0614">Plasmid</keyword>
<feature type="compositionally biased region" description="Basic and acidic residues" evidence="1">
    <location>
        <begin position="832"/>
        <end position="843"/>
    </location>
</feature>
<dbReference type="HOGENOM" id="CLU_244018_0_0_7"/>
<feature type="region of interest" description="Disordered" evidence="1">
    <location>
        <begin position="658"/>
        <end position="1233"/>
    </location>
</feature>
<feature type="compositionally biased region" description="Basic and acidic residues" evidence="1">
    <location>
        <begin position="880"/>
        <end position="891"/>
    </location>
</feature>
<keyword evidence="2" id="KW-0812">Transmembrane</keyword>
<feature type="compositionally biased region" description="Polar residues" evidence="1">
    <location>
        <begin position="1022"/>
        <end position="1042"/>
    </location>
</feature>
<feature type="compositionally biased region" description="Low complexity" evidence="1">
    <location>
        <begin position="916"/>
        <end position="945"/>
    </location>
</feature>
<dbReference type="Proteomes" id="UP000002430">
    <property type="component" value="Plasmid 3"/>
</dbReference>
<feature type="compositionally biased region" description="Low complexity" evidence="1">
    <location>
        <begin position="998"/>
        <end position="1017"/>
    </location>
</feature>
<proteinExistence type="predicted"/>